<keyword evidence="5 6" id="KW-0653">Protein transport</keyword>
<dbReference type="PROSITE" id="PS51314">
    <property type="entry name" value="VPS37_C"/>
    <property type="match status" value="1"/>
</dbReference>
<protein>
    <recommendedName>
        <fullName evidence="9">VPS37 C-terminal domain-containing protein</fullName>
    </recommendedName>
</protein>
<gene>
    <name evidence="10" type="ORF">LTR05_000274</name>
</gene>
<dbReference type="EMBL" id="JAVRRJ010000001">
    <property type="protein sequence ID" value="KAK5090105.1"/>
    <property type="molecule type" value="Genomic_DNA"/>
</dbReference>
<feature type="compositionally biased region" description="Low complexity" evidence="8">
    <location>
        <begin position="39"/>
        <end position="48"/>
    </location>
</feature>
<evidence type="ECO:0000313" key="11">
    <source>
        <dbReference type="Proteomes" id="UP001309876"/>
    </source>
</evidence>
<keyword evidence="3 6" id="KW-0813">Transport</keyword>
<feature type="non-terminal residue" evidence="10">
    <location>
        <position position="249"/>
    </location>
</feature>
<evidence type="ECO:0000259" key="9">
    <source>
        <dbReference type="PROSITE" id="PS51314"/>
    </source>
</evidence>
<feature type="domain" description="VPS37 C-terminal" evidence="9">
    <location>
        <begin position="179"/>
        <end position="249"/>
    </location>
</feature>
<sequence>MSDIPFAASVANSSGPAPLPPPKPYSQGQSRSNTPIALSSQSNRNSQQPPVPPHPLHQQSSNQPQHLPAAQHYAQDSSFQHQPHPNTTFQTDLSLPATFELPQNVTKQSVADLFKLLSDPVLLSSLAQLHPSYSASLQPLQHQINANTALATQVSHLERQVKDLRENTGQLMLQHTSLQTQWRRKQTEMDEALAPWGPRAMYQRLLASISEQEAMLVAVQESFMESPGHDHDYYGGSGSKASEKEVTDW</sequence>
<evidence type="ECO:0000256" key="2">
    <source>
        <dbReference type="ARBA" id="ARBA00007617"/>
    </source>
</evidence>
<evidence type="ECO:0000256" key="3">
    <source>
        <dbReference type="ARBA" id="ARBA00022448"/>
    </source>
</evidence>
<keyword evidence="7" id="KW-0175">Coiled coil</keyword>
<evidence type="ECO:0000256" key="5">
    <source>
        <dbReference type="ARBA" id="ARBA00022927"/>
    </source>
</evidence>
<dbReference type="GO" id="GO:0000813">
    <property type="term" value="C:ESCRT I complex"/>
    <property type="evidence" value="ECO:0007669"/>
    <property type="project" value="UniProtKB-ARBA"/>
</dbReference>
<evidence type="ECO:0000256" key="7">
    <source>
        <dbReference type="SAM" id="Coils"/>
    </source>
</evidence>
<evidence type="ECO:0000256" key="1">
    <source>
        <dbReference type="ARBA" id="ARBA00004177"/>
    </source>
</evidence>
<feature type="region of interest" description="Disordered" evidence="8">
    <location>
        <begin position="1"/>
        <end position="90"/>
    </location>
</feature>
<feature type="compositionally biased region" description="Polar residues" evidence="8">
    <location>
        <begin position="74"/>
        <end position="90"/>
    </location>
</feature>
<evidence type="ECO:0000256" key="8">
    <source>
        <dbReference type="SAM" id="MobiDB-lite"/>
    </source>
</evidence>
<evidence type="ECO:0000256" key="4">
    <source>
        <dbReference type="ARBA" id="ARBA00022753"/>
    </source>
</evidence>
<feature type="compositionally biased region" description="Polar residues" evidence="8">
    <location>
        <begin position="26"/>
        <end position="38"/>
    </location>
</feature>
<comment type="subcellular location">
    <subcellularLocation>
        <location evidence="1">Endosome</location>
    </subcellularLocation>
</comment>
<dbReference type="Pfam" id="PF07200">
    <property type="entry name" value="Mod_r"/>
    <property type="match status" value="1"/>
</dbReference>
<comment type="caution">
    <text evidence="10">The sequence shown here is derived from an EMBL/GenBank/DDBJ whole genome shotgun (WGS) entry which is preliminary data.</text>
</comment>
<keyword evidence="4" id="KW-0967">Endosome</keyword>
<organism evidence="10 11">
    <name type="scientific">Lithohypha guttulata</name>
    <dbReference type="NCBI Taxonomy" id="1690604"/>
    <lineage>
        <taxon>Eukaryota</taxon>
        <taxon>Fungi</taxon>
        <taxon>Dikarya</taxon>
        <taxon>Ascomycota</taxon>
        <taxon>Pezizomycotina</taxon>
        <taxon>Eurotiomycetes</taxon>
        <taxon>Chaetothyriomycetidae</taxon>
        <taxon>Chaetothyriales</taxon>
        <taxon>Trichomeriaceae</taxon>
        <taxon>Lithohypha</taxon>
    </lineage>
</organism>
<dbReference type="Proteomes" id="UP001309876">
    <property type="component" value="Unassembled WGS sequence"/>
</dbReference>
<dbReference type="InterPro" id="IPR009851">
    <property type="entry name" value="Mod_r"/>
</dbReference>
<accession>A0AAN7Y8T7</accession>
<reference evidence="10 11" key="1">
    <citation type="submission" date="2023-08" db="EMBL/GenBank/DDBJ databases">
        <title>Black Yeasts Isolated from many extreme environments.</title>
        <authorList>
            <person name="Coleine C."/>
            <person name="Stajich J.E."/>
            <person name="Selbmann L."/>
        </authorList>
    </citation>
    <scope>NUCLEOTIDE SEQUENCE [LARGE SCALE GENOMIC DNA]</scope>
    <source>
        <strain evidence="10 11">CCFEE 5910</strain>
    </source>
</reference>
<feature type="coiled-coil region" evidence="7">
    <location>
        <begin position="147"/>
        <end position="174"/>
    </location>
</feature>
<dbReference type="AlphaFoldDB" id="A0AAN7Y8T7"/>
<proteinExistence type="inferred from homology"/>
<dbReference type="GO" id="GO:0015031">
    <property type="term" value="P:protein transport"/>
    <property type="evidence" value="ECO:0007669"/>
    <property type="project" value="UniProtKB-UniRule"/>
</dbReference>
<comment type="similarity">
    <text evidence="2">Belongs to the VPS37 family.</text>
</comment>
<feature type="region of interest" description="Disordered" evidence="8">
    <location>
        <begin position="227"/>
        <end position="249"/>
    </location>
</feature>
<keyword evidence="11" id="KW-1185">Reference proteome</keyword>
<name>A0AAN7Y8T7_9EURO</name>
<evidence type="ECO:0000256" key="6">
    <source>
        <dbReference type="PROSITE-ProRule" id="PRU00646"/>
    </source>
</evidence>
<evidence type="ECO:0000313" key="10">
    <source>
        <dbReference type="EMBL" id="KAK5090105.1"/>
    </source>
</evidence>